<reference evidence="1" key="1">
    <citation type="submission" date="2019-12" db="EMBL/GenBank/DDBJ databases">
        <title>An insight into the sialome of adult female Ixodes ricinus ticks feeding for 6 days.</title>
        <authorList>
            <person name="Perner J."/>
            <person name="Ribeiro J.M.C."/>
        </authorList>
    </citation>
    <scope>NUCLEOTIDE SEQUENCE</scope>
    <source>
        <strain evidence="1">Semi-engorged</strain>
        <tissue evidence="1">Salivary glands</tissue>
    </source>
</reference>
<protein>
    <submittedName>
        <fullName evidence="1">Putative secreted protein</fullName>
    </submittedName>
</protein>
<accession>A0A6B0U9K2</accession>
<organism evidence="1">
    <name type="scientific">Ixodes ricinus</name>
    <name type="common">Common tick</name>
    <name type="synonym">Acarus ricinus</name>
    <dbReference type="NCBI Taxonomy" id="34613"/>
    <lineage>
        <taxon>Eukaryota</taxon>
        <taxon>Metazoa</taxon>
        <taxon>Ecdysozoa</taxon>
        <taxon>Arthropoda</taxon>
        <taxon>Chelicerata</taxon>
        <taxon>Arachnida</taxon>
        <taxon>Acari</taxon>
        <taxon>Parasitiformes</taxon>
        <taxon>Ixodida</taxon>
        <taxon>Ixodoidea</taxon>
        <taxon>Ixodidae</taxon>
        <taxon>Ixodinae</taxon>
        <taxon>Ixodes</taxon>
    </lineage>
</organism>
<dbReference type="AlphaFoldDB" id="A0A6B0U9K2"/>
<name>A0A6B0U9K2_IXORI</name>
<evidence type="ECO:0000313" key="1">
    <source>
        <dbReference type="EMBL" id="MXU87091.1"/>
    </source>
</evidence>
<proteinExistence type="predicted"/>
<dbReference type="EMBL" id="GIFC01005008">
    <property type="protein sequence ID" value="MXU87091.1"/>
    <property type="molecule type" value="Transcribed_RNA"/>
</dbReference>
<sequence length="94" mass="10384">MNTSASIMRSSLTTRPPLISSLVCVLMSDVATGRCRCSPKSSAAGSAPRLHVENFAWGVEWRSFLSVSPCARFEGGARSKLFDSVRRSVRRRRH</sequence>